<organism evidence="1 2">
    <name type="scientific">Elstera litoralis</name>
    <dbReference type="NCBI Taxonomy" id="552518"/>
    <lineage>
        <taxon>Bacteria</taxon>
        <taxon>Pseudomonadati</taxon>
        <taxon>Pseudomonadota</taxon>
        <taxon>Alphaproteobacteria</taxon>
        <taxon>Rhodospirillales</taxon>
        <taxon>Rhodospirillaceae</taxon>
        <taxon>Elstera</taxon>
    </lineage>
</organism>
<name>A0A0F3IPW4_9PROT</name>
<accession>A0A0F3IPW4</accession>
<evidence type="ECO:0000313" key="1">
    <source>
        <dbReference type="EMBL" id="KJV08573.1"/>
    </source>
</evidence>
<keyword evidence="2" id="KW-1185">Reference proteome</keyword>
<proteinExistence type="predicted"/>
<dbReference type="RefSeq" id="WP_045776906.1">
    <property type="nucleotide sequence ID" value="NZ_LAJY01000533.1"/>
</dbReference>
<dbReference type="AlphaFoldDB" id="A0A0F3IPW4"/>
<dbReference type="OrthoDB" id="7273723at2"/>
<evidence type="ECO:0000313" key="2">
    <source>
        <dbReference type="Proteomes" id="UP000033774"/>
    </source>
</evidence>
<dbReference type="Proteomes" id="UP000033774">
    <property type="component" value="Unassembled WGS sequence"/>
</dbReference>
<sequence length="139" mass="16422">MSKSLKALIRYRKFELDQRRRELRSLEDLAAQIDASIVALDHEVASERQLAANDMLLARYWPTYAEWARGRREELVQNRLQIGEQILKAEDAVTDAYRELKKFEVAEANRVAREKAEQDRKDRIRLDEIAEVAHQRKMQ</sequence>
<reference evidence="1 2" key="1">
    <citation type="submission" date="2015-03" db="EMBL/GenBank/DDBJ databases">
        <title>Draft genome sequence of Elstera litoralis.</title>
        <authorList>
            <person name="Rahalkar M.C."/>
            <person name="Dhakephalkar P.K."/>
            <person name="Pore S.D."/>
            <person name="Arora P."/>
            <person name="Kapse N.G."/>
            <person name="Pandit P.S."/>
        </authorList>
    </citation>
    <scope>NUCLEOTIDE SEQUENCE [LARGE SCALE GENOMIC DNA]</scope>
    <source>
        <strain evidence="1 2">Dia-1</strain>
    </source>
</reference>
<evidence type="ECO:0008006" key="3">
    <source>
        <dbReference type="Google" id="ProtNLM"/>
    </source>
</evidence>
<gene>
    <name evidence="1" type="ORF">VZ95_16955</name>
</gene>
<dbReference type="EMBL" id="LAJY01000533">
    <property type="protein sequence ID" value="KJV08573.1"/>
    <property type="molecule type" value="Genomic_DNA"/>
</dbReference>
<protein>
    <recommendedName>
        <fullName evidence="3">Flagellar FliJ protein</fullName>
    </recommendedName>
</protein>
<comment type="caution">
    <text evidence="1">The sequence shown here is derived from an EMBL/GenBank/DDBJ whole genome shotgun (WGS) entry which is preliminary data.</text>
</comment>